<comment type="similarity">
    <text evidence="1 7 8">Belongs to the universal ribosomal protein uS8 family.</text>
</comment>
<protein>
    <recommendedName>
        <fullName evidence="6 7">Small ribosomal subunit protein uS8</fullName>
    </recommendedName>
</protein>
<dbReference type="InterPro" id="IPR000630">
    <property type="entry name" value="Ribosomal_uS8"/>
</dbReference>
<evidence type="ECO:0000256" key="5">
    <source>
        <dbReference type="ARBA" id="ARBA00023274"/>
    </source>
</evidence>
<dbReference type="PROSITE" id="PS00053">
    <property type="entry name" value="RIBOSOMAL_S8"/>
    <property type="match status" value="1"/>
</dbReference>
<dbReference type="AlphaFoldDB" id="A0A1G2BMM7"/>
<keyword evidence="3 7" id="KW-0694">RNA-binding</keyword>
<dbReference type="GO" id="GO:0005737">
    <property type="term" value="C:cytoplasm"/>
    <property type="evidence" value="ECO:0007669"/>
    <property type="project" value="UniProtKB-ARBA"/>
</dbReference>
<dbReference type="HAMAP" id="MF_01302_B">
    <property type="entry name" value="Ribosomal_uS8_B"/>
    <property type="match status" value="1"/>
</dbReference>
<dbReference type="InterPro" id="IPR035987">
    <property type="entry name" value="Ribosomal_uS8_sf"/>
</dbReference>
<dbReference type="Gene3D" id="3.30.1490.10">
    <property type="match status" value="1"/>
</dbReference>
<keyword evidence="4 7" id="KW-0689">Ribosomal protein</keyword>
<evidence type="ECO:0000256" key="4">
    <source>
        <dbReference type="ARBA" id="ARBA00022980"/>
    </source>
</evidence>
<accession>A0A1G2BMM7</accession>
<gene>
    <name evidence="7" type="primary">rpsH</name>
    <name evidence="9" type="ORF">A2677_01830</name>
</gene>
<dbReference type="FunFam" id="3.30.1490.10:FF:000001">
    <property type="entry name" value="30S ribosomal protein S8"/>
    <property type="match status" value="1"/>
</dbReference>
<evidence type="ECO:0000256" key="6">
    <source>
        <dbReference type="ARBA" id="ARBA00035258"/>
    </source>
</evidence>
<evidence type="ECO:0000313" key="10">
    <source>
        <dbReference type="Proteomes" id="UP000177817"/>
    </source>
</evidence>
<dbReference type="GO" id="GO:1990904">
    <property type="term" value="C:ribonucleoprotein complex"/>
    <property type="evidence" value="ECO:0007669"/>
    <property type="project" value="UniProtKB-KW"/>
</dbReference>
<evidence type="ECO:0000256" key="7">
    <source>
        <dbReference type="HAMAP-Rule" id="MF_01302"/>
    </source>
</evidence>
<dbReference type="PANTHER" id="PTHR11758">
    <property type="entry name" value="40S RIBOSOMAL PROTEIN S15A"/>
    <property type="match status" value="1"/>
</dbReference>
<organism evidence="9 10">
    <name type="scientific">Candidatus Komeilibacteria bacterium RIFCSPHIGHO2_01_FULL_52_14</name>
    <dbReference type="NCBI Taxonomy" id="1798549"/>
    <lineage>
        <taxon>Bacteria</taxon>
        <taxon>Candidatus Komeiliibacteriota</taxon>
    </lineage>
</organism>
<evidence type="ECO:0000256" key="3">
    <source>
        <dbReference type="ARBA" id="ARBA00022884"/>
    </source>
</evidence>
<evidence type="ECO:0000313" key="9">
    <source>
        <dbReference type="EMBL" id="OGY90395.1"/>
    </source>
</evidence>
<keyword evidence="2 7" id="KW-0699">rRNA-binding</keyword>
<comment type="caution">
    <text evidence="9">The sequence shown here is derived from an EMBL/GenBank/DDBJ whole genome shotgun (WGS) entry which is preliminary data.</text>
</comment>
<dbReference type="GO" id="GO:0003735">
    <property type="term" value="F:structural constituent of ribosome"/>
    <property type="evidence" value="ECO:0007669"/>
    <property type="project" value="InterPro"/>
</dbReference>
<comment type="function">
    <text evidence="7">One of the primary rRNA binding proteins, it binds directly to 16S rRNA central domain where it helps coordinate assembly of the platform of the 30S subunit.</text>
</comment>
<proteinExistence type="inferred from homology"/>
<dbReference type="SUPFAM" id="SSF56047">
    <property type="entry name" value="Ribosomal protein S8"/>
    <property type="match status" value="1"/>
</dbReference>
<dbReference type="EMBL" id="MHKK01000011">
    <property type="protein sequence ID" value="OGY90395.1"/>
    <property type="molecule type" value="Genomic_DNA"/>
</dbReference>
<dbReference type="Gene3D" id="3.30.1370.30">
    <property type="match status" value="1"/>
</dbReference>
<evidence type="ECO:0000256" key="8">
    <source>
        <dbReference type="RuleBase" id="RU003660"/>
    </source>
</evidence>
<evidence type="ECO:0000256" key="2">
    <source>
        <dbReference type="ARBA" id="ARBA00022730"/>
    </source>
</evidence>
<dbReference type="GO" id="GO:0019843">
    <property type="term" value="F:rRNA binding"/>
    <property type="evidence" value="ECO:0007669"/>
    <property type="project" value="UniProtKB-UniRule"/>
</dbReference>
<comment type="subunit">
    <text evidence="7">Part of the 30S ribosomal subunit. Contacts proteins S5 and S12.</text>
</comment>
<dbReference type="Pfam" id="PF00410">
    <property type="entry name" value="Ribosomal_S8"/>
    <property type="match status" value="1"/>
</dbReference>
<dbReference type="InterPro" id="IPR047863">
    <property type="entry name" value="Ribosomal_uS8_CS"/>
</dbReference>
<dbReference type="GO" id="GO:0006412">
    <property type="term" value="P:translation"/>
    <property type="evidence" value="ECO:0007669"/>
    <property type="project" value="UniProtKB-UniRule"/>
</dbReference>
<name>A0A1G2BMM7_9BACT</name>
<dbReference type="FunFam" id="3.30.1370.30:FF:000002">
    <property type="entry name" value="30S ribosomal protein S8"/>
    <property type="match status" value="1"/>
</dbReference>
<reference evidence="9 10" key="1">
    <citation type="journal article" date="2016" name="Nat. Commun.">
        <title>Thousands of microbial genomes shed light on interconnected biogeochemical processes in an aquifer system.</title>
        <authorList>
            <person name="Anantharaman K."/>
            <person name="Brown C.T."/>
            <person name="Hug L.A."/>
            <person name="Sharon I."/>
            <person name="Castelle C.J."/>
            <person name="Probst A.J."/>
            <person name="Thomas B.C."/>
            <person name="Singh A."/>
            <person name="Wilkins M.J."/>
            <person name="Karaoz U."/>
            <person name="Brodie E.L."/>
            <person name="Williams K.H."/>
            <person name="Hubbard S.S."/>
            <person name="Banfield J.F."/>
        </authorList>
    </citation>
    <scope>NUCLEOTIDE SEQUENCE [LARGE SCALE GENOMIC DNA]</scope>
</reference>
<keyword evidence="5 7" id="KW-0687">Ribonucleoprotein</keyword>
<evidence type="ECO:0000256" key="1">
    <source>
        <dbReference type="ARBA" id="ARBA00006471"/>
    </source>
</evidence>
<sequence length="132" mass="15253">MMTDPIADMLTRIRNASAAKRSEVLLPYSRLKHEIARVLTEENYLARAERIEEEGTTPKLRLVLKYRSNGRPYIKHLRRLSVPSRRLYVNTERLPHVLNGFGIALISSSKGIMTNKRARKEKIGGELLLEIW</sequence>
<dbReference type="NCBIfam" id="NF001109">
    <property type="entry name" value="PRK00136.1"/>
    <property type="match status" value="1"/>
</dbReference>
<dbReference type="Proteomes" id="UP000177817">
    <property type="component" value="Unassembled WGS sequence"/>
</dbReference>
<dbReference type="GO" id="GO:0005840">
    <property type="term" value="C:ribosome"/>
    <property type="evidence" value="ECO:0007669"/>
    <property type="project" value="UniProtKB-KW"/>
</dbReference>